<evidence type="ECO:0000256" key="4">
    <source>
        <dbReference type="ARBA" id="ARBA00023125"/>
    </source>
</evidence>
<dbReference type="Gene3D" id="1.10.10.10">
    <property type="entry name" value="Winged helix-like DNA-binding domain superfamily/Winged helix DNA-binding domain"/>
    <property type="match status" value="1"/>
</dbReference>
<keyword evidence="8" id="KW-1185">Reference proteome</keyword>
<accession>A0ABY7VYW8</accession>
<dbReference type="InterPro" id="IPR014284">
    <property type="entry name" value="RNA_pol_sigma-70_dom"/>
</dbReference>
<dbReference type="InterPro" id="IPR013325">
    <property type="entry name" value="RNA_pol_sigma_r2"/>
</dbReference>
<dbReference type="PANTHER" id="PTHR43133:SF8">
    <property type="entry name" value="RNA POLYMERASE SIGMA FACTOR HI_1459-RELATED"/>
    <property type="match status" value="1"/>
</dbReference>
<dbReference type="EMBL" id="CP117812">
    <property type="protein sequence ID" value="WDE98974.1"/>
    <property type="molecule type" value="Genomic_DNA"/>
</dbReference>
<keyword evidence="4" id="KW-0238">DNA-binding</keyword>
<evidence type="ECO:0000259" key="6">
    <source>
        <dbReference type="Pfam" id="PF04542"/>
    </source>
</evidence>
<proteinExistence type="inferred from homology"/>
<dbReference type="InterPro" id="IPR036388">
    <property type="entry name" value="WH-like_DNA-bd_sf"/>
</dbReference>
<gene>
    <name evidence="7" type="ORF">PQO03_14130</name>
</gene>
<name>A0ABY7VYW8_9BACT</name>
<feature type="domain" description="RNA polymerase sigma-70 region 2" evidence="6">
    <location>
        <begin position="44"/>
        <end position="93"/>
    </location>
</feature>
<dbReference type="Gene3D" id="1.10.1740.10">
    <property type="match status" value="1"/>
</dbReference>
<keyword evidence="5" id="KW-0804">Transcription</keyword>
<dbReference type="SUPFAM" id="SSF88946">
    <property type="entry name" value="Sigma2 domain of RNA polymerase sigma factors"/>
    <property type="match status" value="1"/>
</dbReference>
<reference evidence="7 8" key="1">
    <citation type="submission" date="2023-02" db="EMBL/GenBank/DDBJ databases">
        <title>Genome sequence of Lentisphaera profundi SAORIC-696.</title>
        <authorList>
            <person name="Kim e."/>
            <person name="Cho J.-C."/>
            <person name="Choi A."/>
            <person name="Kang I."/>
        </authorList>
    </citation>
    <scope>NUCLEOTIDE SEQUENCE [LARGE SCALE GENOMIC DNA]</scope>
    <source>
        <strain evidence="7 8">SAORIC-696</strain>
    </source>
</reference>
<organism evidence="7 8">
    <name type="scientific">Lentisphaera profundi</name>
    <dbReference type="NCBI Taxonomy" id="1658616"/>
    <lineage>
        <taxon>Bacteria</taxon>
        <taxon>Pseudomonadati</taxon>
        <taxon>Lentisphaerota</taxon>
        <taxon>Lentisphaeria</taxon>
        <taxon>Lentisphaerales</taxon>
        <taxon>Lentisphaeraceae</taxon>
        <taxon>Lentisphaera</taxon>
    </lineage>
</organism>
<dbReference type="InterPro" id="IPR007627">
    <property type="entry name" value="RNA_pol_sigma70_r2"/>
</dbReference>
<dbReference type="Pfam" id="PF04542">
    <property type="entry name" value="Sigma70_r2"/>
    <property type="match status" value="1"/>
</dbReference>
<keyword evidence="2" id="KW-0805">Transcription regulation</keyword>
<dbReference type="RefSeq" id="WP_274153839.1">
    <property type="nucleotide sequence ID" value="NZ_CP117812.1"/>
</dbReference>
<evidence type="ECO:0000313" key="7">
    <source>
        <dbReference type="EMBL" id="WDE98974.1"/>
    </source>
</evidence>
<dbReference type="InterPro" id="IPR039425">
    <property type="entry name" value="RNA_pol_sigma-70-like"/>
</dbReference>
<sequence>MAFTTQHTVIEKLRAGEGIAWEEFAKTYRKLVYLRGKDRGLFDHESSDLFQEVMLSLYRGETLFKFDKSKGRFRDYLKKIIDRRAFDILRKRKNKECTLIPFATGGVVLESTDLESSEQHWMDEWHRHLLDQALSKVKSQVTEVTYEAFVMLFIDQIDANRVADSLGLSIESVYVAKHRILKRLRPIVNSLMGDEK</sequence>
<evidence type="ECO:0000313" key="8">
    <source>
        <dbReference type="Proteomes" id="UP001214250"/>
    </source>
</evidence>
<dbReference type="SUPFAM" id="SSF88659">
    <property type="entry name" value="Sigma3 and sigma4 domains of RNA polymerase sigma factors"/>
    <property type="match status" value="1"/>
</dbReference>
<evidence type="ECO:0000256" key="1">
    <source>
        <dbReference type="ARBA" id="ARBA00010641"/>
    </source>
</evidence>
<dbReference type="NCBIfam" id="TIGR02937">
    <property type="entry name" value="sigma70-ECF"/>
    <property type="match status" value="1"/>
</dbReference>
<evidence type="ECO:0000256" key="2">
    <source>
        <dbReference type="ARBA" id="ARBA00023015"/>
    </source>
</evidence>
<evidence type="ECO:0000256" key="5">
    <source>
        <dbReference type="ARBA" id="ARBA00023163"/>
    </source>
</evidence>
<dbReference type="Proteomes" id="UP001214250">
    <property type="component" value="Chromosome 2"/>
</dbReference>
<comment type="similarity">
    <text evidence="1">Belongs to the sigma-70 factor family. ECF subfamily.</text>
</comment>
<keyword evidence="3" id="KW-0731">Sigma factor</keyword>
<protein>
    <submittedName>
        <fullName evidence="7">Sigma-70 family RNA polymerase sigma factor</fullName>
    </submittedName>
</protein>
<dbReference type="InterPro" id="IPR013324">
    <property type="entry name" value="RNA_pol_sigma_r3/r4-like"/>
</dbReference>
<evidence type="ECO:0000256" key="3">
    <source>
        <dbReference type="ARBA" id="ARBA00023082"/>
    </source>
</evidence>
<dbReference type="PANTHER" id="PTHR43133">
    <property type="entry name" value="RNA POLYMERASE ECF-TYPE SIGMA FACTO"/>
    <property type="match status" value="1"/>
</dbReference>